<reference evidence="3 4" key="1">
    <citation type="journal article" date="2014" name="Nat. Genet.">
        <title>Genome and transcriptome of the porcine whipworm Trichuris suis.</title>
        <authorList>
            <person name="Jex A.R."/>
            <person name="Nejsum P."/>
            <person name="Schwarz E.M."/>
            <person name="Hu L."/>
            <person name="Young N.D."/>
            <person name="Hall R.S."/>
            <person name="Korhonen P.K."/>
            <person name="Liao S."/>
            <person name="Thamsborg S."/>
            <person name="Xia J."/>
            <person name="Xu P."/>
            <person name="Wang S."/>
            <person name="Scheerlinck J.P."/>
            <person name="Hofmann A."/>
            <person name="Sternberg P.W."/>
            <person name="Wang J."/>
            <person name="Gasser R.B."/>
        </authorList>
    </citation>
    <scope>NUCLEOTIDE SEQUENCE [LARGE SCALE GENOMIC DNA]</scope>
    <source>
        <strain evidence="3">DCEP-RM93F</strain>
        <strain evidence="2">DCEP-RM93M</strain>
    </source>
</reference>
<dbReference type="EMBL" id="KL367588">
    <property type="protein sequence ID" value="KFD62779.1"/>
    <property type="molecule type" value="Genomic_DNA"/>
</dbReference>
<evidence type="ECO:0000313" key="4">
    <source>
        <dbReference type="Proteomes" id="UP000030764"/>
    </source>
</evidence>
<evidence type="ECO:0000256" key="1">
    <source>
        <dbReference type="SAM" id="MobiDB-lite"/>
    </source>
</evidence>
<dbReference type="AlphaFoldDB" id="A0A085MZY3"/>
<keyword evidence="4" id="KW-1185">Reference proteome</keyword>
<organism evidence="3">
    <name type="scientific">Trichuris suis</name>
    <name type="common">pig whipworm</name>
    <dbReference type="NCBI Taxonomy" id="68888"/>
    <lineage>
        <taxon>Eukaryota</taxon>
        <taxon>Metazoa</taxon>
        <taxon>Ecdysozoa</taxon>
        <taxon>Nematoda</taxon>
        <taxon>Enoplea</taxon>
        <taxon>Dorylaimia</taxon>
        <taxon>Trichinellida</taxon>
        <taxon>Trichuridae</taxon>
        <taxon>Trichuris</taxon>
    </lineage>
</organism>
<sequence>MAADHEKVPRGNISLRMQGMRKRDGMKTKPPPKEGLGNMTGETQCTLGCTKRRLSTDDSHLIKYVVADQKCTWWKPTARKGNPEETYQHEIGRYG</sequence>
<dbReference type="EMBL" id="KL363212">
    <property type="protein sequence ID" value="KFD53912.1"/>
    <property type="molecule type" value="Genomic_DNA"/>
</dbReference>
<dbReference type="Proteomes" id="UP000030764">
    <property type="component" value="Unassembled WGS sequence"/>
</dbReference>
<evidence type="ECO:0000313" key="2">
    <source>
        <dbReference type="EMBL" id="KFD53912.1"/>
    </source>
</evidence>
<feature type="region of interest" description="Disordered" evidence="1">
    <location>
        <begin position="1"/>
        <end position="42"/>
    </location>
</feature>
<protein>
    <submittedName>
        <fullName evidence="3">Uncharacterized protein</fullName>
    </submittedName>
</protein>
<gene>
    <name evidence="2" type="ORF">M513_05179</name>
    <name evidence="3" type="ORF">M514_05179</name>
</gene>
<dbReference type="Proteomes" id="UP000030758">
    <property type="component" value="Unassembled WGS sequence"/>
</dbReference>
<name>A0A085MZY3_9BILA</name>
<proteinExistence type="predicted"/>
<evidence type="ECO:0000313" key="3">
    <source>
        <dbReference type="EMBL" id="KFD62779.1"/>
    </source>
</evidence>
<accession>A0A085MZY3</accession>